<dbReference type="InterPro" id="IPR053134">
    <property type="entry name" value="RNA-dir_DNA_polymerase"/>
</dbReference>
<dbReference type="InterPro" id="IPR043502">
    <property type="entry name" value="DNA/RNA_pol_sf"/>
</dbReference>
<dbReference type="PANTHER" id="PTHR24559">
    <property type="entry name" value="TRANSPOSON TY3-I GAG-POL POLYPROTEIN"/>
    <property type="match status" value="1"/>
</dbReference>
<organism evidence="2 3">
    <name type="scientific">Mucuna pruriens</name>
    <name type="common">Velvet bean</name>
    <name type="synonym">Dolichos pruriens</name>
    <dbReference type="NCBI Taxonomy" id="157652"/>
    <lineage>
        <taxon>Eukaryota</taxon>
        <taxon>Viridiplantae</taxon>
        <taxon>Streptophyta</taxon>
        <taxon>Embryophyta</taxon>
        <taxon>Tracheophyta</taxon>
        <taxon>Spermatophyta</taxon>
        <taxon>Magnoliopsida</taxon>
        <taxon>eudicotyledons</taxon>
        <taxon>Gunneridae</taxon>
        <taxon>Pentapetalae</taxon>
        <taxon>rosids</taxon>
        <taxon>fabids</taxon>
        <taxon>Fabales</taxon>
        <taxon>Fabaceae</taxon>
        <taxon>Papilionoideae</taxon>
        <taxon>50 kb inversion clade</taxon>
        <taxon>NPAAA clade</taxon>
        <taxon>indigoferoid/millettioid clade</taxon>
        <taxon>Phaseoleae</taxon>
        <taxon>Mucuna</taxon>
    </lineage>
</organism>
<dbReference type="PANTHER" id="PTHR24559:SF444">
    <property type="entry name" value="REVERSE TRANSCRIPTASE DOMAIN-CONTAINING PROTEIN"/>
    <property type="match status" value="1"/>
</dbReference>
<evidence type="ECO:0000259" key="1">
    <source>
        <dbReference type="PROSITE" id="PS50878"/>
    </source>
</evidence>
<comment type="caution">
    <text evidence="2">The sequence shown here is derived from an EMBL/GenBank/DDBJ whole genome shotgun (WGS) entry which is preliminary data.</text>
</comment>
<feature type="non-terminal residue" evidence="2">
    <location>
        <position position="1"/>
    </location>
</feature>
<accession>A0A371GWW6</accession>
<dbReference type="SUPFAM" id="SSF56672">
    <property type="entry name" value="DNA/RNA polymerases"/>
    <property type="match status" value="1"/>
</dbReference>
<reference evidence="2" key="1">
    <citation type="submission" date="2018-05" db="EMBL/GenBank/DDBJ databases">
        <title>Draft genome of Mucuna pruriens seed.</title>
        <authorList>
            <person name="Nnadi N.E."/>
            <person name="Vos R."/>
            <person name="Hasami M.H."/>
            <person name="Devisetty U.K."/>
            <person name="Aguiy J.C."/>
        </authorList>
    </citation>
    <scope>NUCLEOTIDE SEQUENCE [LARGE SCALE GENOMIC DNA]</scope>
    <source>
        <strain evidence="2">JCA_2017</strain>
    </source>
</reference>
<dbReference type="Gene3D" id="3.30.70.270">
    <property type="match status" value="1"/>
</dbReference>
<name>A0A371GWW6_MUCPR</name>
<dbReference type="AlphaFoldDB" id="A0A371GWW6"/>
<evidence type="ECO:0000313" key="3">
    <source>
        <dbReference type="Proteomes" id="UP000257109"/>
    </source>
</evidence>
<gene>
    <name evidence="2" type="primary">pol</name>
    <name evidence="2" type="ORF">CR513_22504</name>
</gene>
<dbReference type="EMBL" id="QJKJ01004224">
    <property type="protein sequence ID" value="RDX95031.1"/>
    <property type="molecule type" value="Genomic_DNA"/>
</dbReference>
<dbReference type="InterPro" id="IPR043128">
    <property type="entry name" value="Rev_trsase/Diguanyl_cyclase"/>
</dbReference>
<proteinExistence type="predicted"/>
<protein>
    <submittedName>
        <fullName evidence="2">Retrovirus-related Pol polyprotein from transposon opus</fullName>
    </submittedName>
</protein>
<dbReference type="Pfam" id="PF00078">
    <property type="entry name" value="RVT_1"/>
    <property type="match status" value="1"/>
</dbReference>
<feature type="domain" description="Reverse transcriptase" evidence="1">
    <location>
        <begin position="1"/>
        <end position="68"/>
    </location>
</feature>
<dbReference type="OrthoDB" id="101614at2759"/>
<keyword evidence="3" id="KW-1185">Reference proteome</keyword>
<dbReference type="InterPro" id="IPR000477">
    <property type="entry name" value="RT_dom"/>
</dbReference>
<dbReference type="Proteomes" id="UP000257109">
    <property type="component" value="Unassembled WGS sequence"/>
</dbReference>
<evidence type="ECO:0000313" key="2">
    <source>
        <dbReference type="EMBL" id="RDX95031.1"/>
    </source>
</evidence>
<sequence length="88" mass="10168">MDKIFEKIIGTDVEVYVDDMVVKSIVATDHYRALEKVFQLLRRHQLKLNPEKSGTFLGFMLTERGIEANLEKCQAIINMRSPQTVKEV</sequence>
<dbReference type="PROSITE" id="PS50878">
    <property type="entry name" value="RT_POL"/>
    <property type="match status" value="1"/>
</dbReference>